<proteinExistence type="inferred from homology"/>
<dbReference type="Gene3D" id="3.30.1130.10">
    <property type="match status" value="2"/>
</dbReference>
<keyword evidence="10" id="KW-1185">Reference proteome</keyword>
<dbReference type="InterPro" id="IPR006157">
    <property type="entry name" value="FolB_dom"/>
</dbReference>
<organism evidence="9 10">
    <name type="scientific">Aspergillus cavernicola</name>
    <dbReference type="NCBI Taxonomy" id="176166"/>
    <lineage>
        <taxon>Eukaryota</taxon>
        <taxon>Fungi</taxon>
        <taxon>Dikarya</taxon>
        <taxon>Ascomycota</taxon>
        <taxon>Pezizomycotina</taxon>
        <taxon>Eurotiomycetes</taxon>
        <taxon>Eurotiomycetidae</taxon>
        <taxon>Eurotiales</taxon>
        <taxon>Aspergillaceae</taxon>
        <taxon>Aspergillus</taxon>
        <taxon>Aspergillus subgen. Nidulantes</taxon>
    </lineage>
</organism>
<dbReference type="InterPro" id="IPR043133">
    <property type="entry name" value="GTP-CH-I_C/QueF"/>
</dbReference>
<sequence length="365" mass="39626">MAEQRVNVHIPSRPAVLDSVRLRNIQLPLPAAPDPWHRTAKSQPCTASLKLSYSSAVAAANADDVSLSLDYGKLYRRLEEDIRNLGKHTEALSPGQHMVSMDGSRREEMLGADVGQDVRLTAGIVANCGLGLLDETAAGVRRMAHVHQTRRRSSASASASAAAGTQAQARAAILNTSAGSSGPSSSGSPIDDVFGQCEVWLQFPKALLRAENGLHYRSVTVWGYRQGKTEVTNSLSLSERCPVVLEEEFRIEGIRCYCILGVNSHERVEKQVVIVSLEFKGPGQLAWGSTVVDTYQAMTRAVAERVEETTFQTVEALATFVARIVTVDYANERVTVRVEKPSALAFVEGSGVEVTRSQAFFERSP</sequence>
<evidence type="ECO:0000256" key="4">
    <source>
        <dbReference type="ARBA" id="ARBA00013043"/>
    </source>
</evidence>
<keyword evidence="6" id="KW-0456">Lyase</keyword>
<protein>
    <recommendedName>
        <fullName evidence="4">dihydroneopterin aldolase</fullName>
        <ecNumber evidence="4">4.1.2.25</ecNumber>
    </recommendedName>
    <alternativeName>
        <fullName evidence="7">7,8-dihydroneopterin aldolase</fullName>
    </alternativeName>
</protein>
<dbReference type="EC" id="4.1.2.25" evidence="4"/>
<evidence type="ECO:0000256" key="5">
    <source>
        <dbReference type="ARBA" id="ARBA00022909"/>
    </source>
</evidence>
<name>A0ABR4IJN4_9EURO</name>
<dbReference type="Proteomes" id="UP001610335">
    <property type="component" value="Unassembled WGS sequence"/>
</dbReference>
<dbReference type="PANTHER" id="PTHR42844:SF1">
    <property type="entry name" value="DIHYDRONEOPTERIN ALDOLASE 1-RELATED"/>
    <property type="match status" value="1"/>
</dbReference>
<dbReference type="SUPFAM" id="SSF55620">
    <property type="entry name" value="Tetrahydrobiopterin biosynthesis enzymes-like"/>
    <property type="match status" value="1"/>
</dbReference>
<dbReference type="NCBIfam" id="TIGR00526">
    <property type="entry name" value="folB_dom"/>
    <property type="match status" value="1"/>
</dbReference>
<evidence type="ECO:0000256" key="7">
    <source>
        <dbReference type="ARBA" id="ARBA00032903"/>
    </source>
</evidence>
<comment type="caution">
    <text evidence="9">The sequence shown here is derived from an EMBL/GenBank/DDBJ whole genome shotgun (WGS) entry which is preliminary data.</text>
</comment>
<evidence type="ECO:0000259" key="8">
    <source>
        <dbReference type="SMART" id="SM00905"/>
    </source>
</evidence>
<dbReference type="EMBL" id="JBFXLS010000027">
    <property type="protein sequence ID" value="KAL2827008.1"/>
    <property type="molecule type" value="Genomic_DNA"/>
</dbReference>
<feature type="domain" description="Dihydroneopterin aldolase/epimerase" evidence="8">
    <location>
        <begin position="249"/>
        <end position="356"/>
    </location>
</feature>
<reference evidence="9 10" key="1">
    <citation type="submission" date="2024-07" db="EMBL/GenBank/DDBJ databases">
        <title>Section-level genome sequencing and comparative genomics of Aspergillus sections Usti and Cavernicolus.</title>
        <authorList>
            <consortium name="Lawrence Berkeley National Laboratory"/>
            <person name="Nybo J.L."/>
            <person name="Vesth T.C."/>
            <person name="Theobald S."/>
            <person name="Frisvad J.C."/>
            <person name="Larsen T.O."/>
            <person name="Kjaerboelling I."/>
            <person name="Rothschild-Mancinelli K."/>
            <person name="Lyhne E.K."/>
            <person name="Kogle M.E."/>
            <person name="Barry K."/>
            <person name="Clum A."/>
            <person name="Na H."/>
            <person name="Ledsgaard L."/>
            <person name="Lin J."/>
            <person name="Lipzen A."/>
            <person name="Kuo A."/>
            <person name="Riley R."/>
            <person name="Mondo S."/>
            <person name="LaButti K."/>
            <person name="Haridas S."/>
            <person name="Pangalinan J."/>
            <person name="Salamov A.A."/>
            <person name="Simmons B.A."/>
            <person name="Magnuson J.K."/>
            <person name="Chen J."/>
            <person name="Drula E."/>
            <person name="Henrissat B."/>
            <person name="Wiebenga A."/>
            <person name="Lubbers R.J."/>
            <person name="Gomes A.C."/>
            <person name="Makela M.R."/>
            <person name="Stajich J."/>
            <person name="Grigoriev I.V."/>
            <person name="Mortensen U.H."/>
            <person name="De vries R.P."/>
            <person name="Baker S.E."/>
            <person name="Andersen M.R."/>
        </authorList>
    </citation>
    <scope>NUCLEOTIDE SEQUENCE [LARGE SCALE GENOMIC DNA]</scope>
    <source>
        <strain evidence="9 10">CBS 600.67</strain>
    </source>
</reference>
<comment type="similarity">
    <text evidence="3">Belongs to the DHNA family.</text>
</comment>
<evidence type="ECO:0000256" key="2">
    <source>
        <dbReference type="ARBA" id="ARBA00005013"/>
    </source>
</evidence>
<evidence type="ECO:0000256" key="3">
    <source>
        <dbReference type="ARBA" id="ARBA00005708"/>
    </source>
</evidence>
<dbReference type="PANTHER" id="PTHR42844">
    <property type="entry name" value="DIHYDRONEOPTERIN ALDOLASE 1-RELATED"/>
    <property type="match status" value="1"/>
</dbReference>
<evidence type="ECO:0000256" key="6">
    <source>
        <dbReference type="ARBA" id="ARBA00023239"/>
    </source>
</evidence>
<comment type="pathway">
    <text evidence="2">Cofactor biosynthesis; tetrahydrofolate biosynthesis; 2-amino-4-hydroxy-6-hydroxymethyl-7,8-dihydropteridine diphosphate from 7,8-dihydroneopterin triphosphate: step 3/4.</text>
</comment>
<keyword evidence="5" id="KW-0289">Folate biosynthesis</keyword>
<comment type="catalytic activity">
    <reaction evidence="1">
        <text>7,8-dihydroneopterin = 6-hydroxymethyl-7,8-dihydropterin + glycolaldehyde</text>
        <dbReference type="Rhea" id="RHEA:10540"/>
        <dbReference type="ChEBI" id="CHEBI:17001"/>
        <dbReference type="ChEBI" id="CHEBI:17071"/>
        <dbReference type="ChEBI" id="CHEBI:44841"/>
        <dbReference type="EC" id="4.1.2.25"/>
    </reaction>
</comment>
<evidence type="ECO:0000313" key="10">
    <source>
        <dbReference type="Proteomes" id="UP001610335"/>
    </source>
</evidence>
<accession>A0ABR4IJN4</accession>
<dbReference type="InterPro" id="IPR006156">
    <property type="entry name" value="Dihydroneopterin_aldolase"/>
</dbReference>
<evidence type="ECO:0000256" key="1">
    <source>
        <dbReference type="ARBA" id="ARBA00001353"/>
    </source>
</evidence>
<evidence type="ECO:0000313" key="9">
    <source>
        <dbReference type="EMBL" id="KAL2827008.1"/>
    </source>
</evidence>
<gene>
    <name evidence="9" type="ORF">BDW59DRAFT_144530</name>
</gene>
<dbReference type="SMART" id="SM00905">
    <property type="entry name" value="FolB"/>
    <property type="match status" value="1"/>
</dbReference>
<dbReference type="Pfam" id="PF02152">
    <property type="entry name" value="FolB"/>
    <property type="match status" value="1"/>
</dbReference>